<dbReference type="CDD" id="cd14014">
    <property type="entry name" value="STKc_PknB_like"/>
    <property type="match status" value="1"/>
</dbReference>
<dbReference type="Pfam" id="PF08281">
    <property type="entry name" value="Sigma70_r4_2"/>
    <property type="match status" value="1"/>
</dbReference>
<dbReference type="InterPro" id="IPR036388">
    <property type="entry name" value="WH-like_DNA-bd_sf"/>
</dbReference>
<dbReference type="Gene3D" id="3.30.200.20">
    <property type="entry name" value="Phosphorylase Kinase, domain 1"/>
    <property type="match status" value="1"/>
</dbReference>
<feature type="transmembrane region" description="Helical" evidence="7">
    <location>
        <begin position="532"/>
        <end position="551"/>
    </location>
</feature>
<dbReference type="SMART" id="SM00220">
    <property type="entry name" value="S_TKc"/>
    <property type="match status" value="1"/>
</dbReference>
<keyword evidence="1 9" id="KW-0808">Transferase</keyword>
<evidence type="ECO:0000256" key="4">
    <source>
        <dbReference type="ARBA" id="ARBA00022840"/>
    </source>
</evidence>
<keyword evidence="2 5" id="KW-0547">Nucleotide-binding</keyword>
<dbReference type="SUPFAM" id="SSF56112">
    <property type="entry name" value="Protein kinase-like (PK-like)"/>
    <property type="match status" value="1"/>
</dbReference>
<dbReference type="Gene3D" id="1.10.1740.10">
    <property type="match status" value="1"/>
</dbReference>
<feature type="region of interest" description="Disordered" evidence="6">
    <location>
        <begin position="495"/>
        <end position="524"/>
    </location>
</feature>
<comment type="caution">
    <text evidence="9">The sequence shown here is derived from an EMBL/GenBank/DDBJ whole genome shotgun (WGS) entry which is preliminary data.</text>
</comment>
<dbReference type="OrthoDB" id="9779541at2"/>
<evidence type="ECO:0000256" key="2">
    <source>
        <dbReference type="ARBA" id="ARBA00022741"/>
    </source>
</evidence>
<feature type="binding site" evidence="5">
    <location>
        <position position="245"/>
    </location>
    <ligand>
        <name>ATP</name>
        <dbReference type="ChEBI" id="CHEBI:30616"/>
    </ligand>
</feature>
<evidence type="ECO:0000256" key="5">
    <source>
        <dbReference type="PROSITE-ProRule" id="PRU10141"/>
    </source>
</evidence>
<dbReference type="Proteomes" id="UP000237968">
    <property type="component" value="Unassembled WGS sequence"/>
</dbReference>
<proteinExistence type="predicted"/>
<evidence type="ECO:0000313" key="9">
    <source>
        <dbReference type="EMBL" id="PRQ03592.1"/>
    </source>
</evidence>
<dbReference type="GO" id="GO:0003677">
    <property type="term" value="F:DNA binding"/>
    <property type="evidence" value="ECO:0007669"/>
    <property type="project" value="InterPro"/>
</dbReference>
<evidence type="ECO:0000259" key="8">
    <source>
        <dbReference type="PROSITE" id="PS50011"/>
    </source>
</evidence>
<dbReference type="Pfam" id="PF00069">
    <property type="entry name" value="Pkinase"/>
    <property type="match status" value="1"/>
</dbReference>
<keyword evidence="3 9" id="KW-0418">Kinase</keyword>
<name>A0A2S9YEX9_9BACT</name>
<evidence type="ECO:0000256" key="6">
    <source>
        <dbReference type="SAM" id="MobiDB-lite"/>
    </source>
</evidence>
<dbReference type="InterPro" id="IPR017441">
    <property type="entry name" value="Protein_kinase_ATP_BS"/>
</dbReference>
<dbReference type="GO" id="GO:0016987">
    <property type="term" value="F:sigma factor activity"/>
    <property type="evidence" value="ECO:0007669"/>
    <property type="project" value="InterPro"/>
</dbReference>
<evidence type="ECO:0000256" key="1">
    <source>
        <dbReference type="ARBA" id="ARBA00022679"/>
    </source>
</evidence>
<dbReference type="InterPro" id="IPR013325">
    <property type="entry name" value="RNA_pol_sigma_r2"/>
</dbReference>
<dbReference type="PROSITE" id="PS00107">
    <property type="entry name" value="PROTEIN_KINASE_ATP"/>
    <property type="match status" value="1"/>
</dbReference>
<dbReference type="GO" id="GO:0004674">
    <property type="term" value="F:protein serine/threonine kinase activity"/>
    <property type="evidence" value="ECO:0007669"/>
    <property type="project" value="UniProtKB-EC"/>
</dbReference>
<dbReference type="AlphaFoldDB" id="A0A2S9YEX9"/>
<keyword evidence="4 5" id="KW-0067">ATP-binding</keyword>
<keyword evidence="7" id="KW-1133">Transmembrane helix</keyword>
<dbReference type="InterPro" id="IPR013249">
    <property type="entry name" value="RNA_pol_sigma70_r4_t2"/>
</dbReference>
<dbReference type="SUPFAM" id="SSF88659">
    <property type="entry name" value="Sigma3 and sigma4 domains of RNA polymerase sigma factors"/>
    <property type="match status" value="1"/>
</dbReference>
<evidence type="ECO:0000256" key="7">
    <source>
        <dbReference type="SAM" id="Phobius"/>
    </source>
</evidence>
<evidence type="ECO:0000313" key="10">
    <source>
        <dbReference type="Proteomes" id="UP000237968"/>
    </source>
</evidence>
<reference evidence="9 10" key="1">
    <citation type="submission" date="2018-03" db="EMBL/GenBank/DDBJ databases">
        <title>Draft Genome Sequences of the Obligatory Marine Myxobacteria Enhygromyxa salina SWB005.</title>
        <authorList>
            <person name="Poehlein A."/>
            <person name="Moghaddam J.A."/>
            <person name="Harms H."/>
            <person name="Alanjari M."/>
            <person name="Koenig G.M."/>
            <person name="Daniel R."/>
            <person name="Schaeberle T.F."/>
        </authorList>
    </citation>
    <scope>NUCLEOTIDE SEQUENCE [LARGE SCALE GENOMIC DNA]</scope>
    <source>
        <strain evidence="9 10">SWB005</strain>
    </source>
</reference>
<dbReference type="GO" id="GO:0006352">
    <property type="term" value="P:DNA-templated transcription initiation"/>
    <property type="evidence" value="ECO:0007669"/>
    <property type="project" value="InterPro"/>
</dbReference>
<dbReference type="SUPFAM" id="SSF88946">
    <property type="entry name" value="Sigma2 domain of RNA polymerase sigma factors"/>
    <property type="match status" value="1"/>
</dbReference>
<feature type="region of interest" description="Disordered" evidence="6">
    <location>
        <begin position="1"/>
        <end position="20"/>
    </location>
</feature>
<accession>A0A2S9YEX9</accession>
<gene>
    <name evidence="9" type="primary">spk1_6</name>
    <name evidence="9" type="ORF">ENSA5_14270</name>
</gene>
<keyword evidence="7" id="KW-0812">Transmembrane</keyword>
<dbReference type="GO" id="GO:0005524">
    <property type="term" value="F:ATP binding"/>
    <property type="evidence" value="ECO:0007669"/>
    <property type="project" value="UniProtKB-UniRule"/>
</dbReference>
<dbReference type="EC" id="2.7.11.1" evidence="9"/>
<dbReference type="EMBL" id="PVNK01000076">
    <property type="protein sequence ID" value="PRQ03592.1"/>
    <property type="molecule type" value="Genomic_DNA"/>
</dbReference>
<dbReference type="InterPro" id="IPR011009">
    <property type="entry name" value="Kinase-like_dom_sf"/>
</dbReference>
<dbReference type="Gene3D" id="1.10.510.10">
    <property type="entry name" value="Transferase(Phosphotransferase) domain 1"/>
    <property type="match status" value="1"/>
</dbReference>
<dbReference type="PROSITE" id="PS00108">
    <property type="entry name" value="PROTEIN_KINASE_ST"/>
    <property type="match status" value="1"/>
</dbReference>
<feature type="domain" description="Protein kinase" evidence="8">
    <location>
        <begin position="216"/>
        <end position="493"/>
    </location>
</feature>
<dbReference type="Gene3D" id="1.10.10.10">
    <property type="entry name" value="Winged helix-like DNA-binding domain superfamily/Winged helix DNA-binding domain"/>
    <property type="match status" value="1"/>
</dbReference>
<dbReference type="InterPro" id="IPR000719">
    <property type="entry name" value="Prot_kinase_dom"/>
</dbReference>
<protein>
    <submittedName>
        <fullName evidence="9">Serine/threonine-protein kinase PK-1</fullName>
        <ecNumber evidence="9">2.7.11.1</ecNumber>
    </submittedName>
</protein>
<dbReference type="PANTHER" id="PTHR43289">
    <property type="entry name" value="MITOGEN-ACTIVATED PROTEIN KINASE KINASE KINASE 20-RELATED"/>
    <property type="match status" value="1"/>
</dbReference>
<keyword evidence="10" id="KW-1185">Reference proteome</keyword>
<dbReference type="InterPro" id="IPR008271">
    <property type="entry name" value="Ser/Thr_kinase_AS"/>
</dbReference>
<dbReference type="PROSITE" id="PS50011">
    <property type="entry name" value="PROTEIN_KINASE_DOM"/>
    <property type="match status" value="1"/>
</dbReference>
<keyword evidence="7" id="KW-0472">Membrane</keyword>
<dbReference type="InterPro" id="IPR013324">
    <property type="entry name" value="RNA_pol_sigma_r3/r4-like"/>
</dbReference>
<organism evidence="9 10">
    <name type="scientific">Enhygromyxa salina</name>
    <dbReference type="NCBI Taxonomy" id="215803"/>
    <lineage>
        <taxon>Bacteria</taxon>
        <taxon>Pseudomonadati</taxon>
        <taxon>Myxococcota</taxon>
        <taxon>Polyangia</taxon>
        <taxon>Nannocystales</taxon>
        <taxon>Nannocystaceae</taxon>
        <taxon>Enhygromyxa</taxon>
    </lineage>
</organism>
<evidence type="ECO:0000256" key="3">
    <source>
        <dbReference type="ARBA" id="ARBA00022777"/>
    </source>
</evidence>
<dbReference type="PANTHER" id="PTHR43289:SF6">
    <property type="entry name" value="SERINE_THREONINE-PROTEIN KINASE NEKL-3"/>
    <property type="match status" value="1"/>
</dbReference>
<sequence length="552" mass="61205">MRDNVPTQGRAPPFAEHSAEGPRLADAELISAHLDGKLAAYGELVRRYQIPLFRLMLGLLGDEDVAERACEQVFVVANRRLHQLVHRSGFYCWLLGIAREVSRDVLARRDAPSRPPQVRVPRDQLKREVHRVLQKLDPDQRLALILVELRDADHDEVAAALGRTPSEVPELLARARAAFIAALEQGSSNTIVERSGETTHGNAARLSTGDLVDRRYRIESLLGAGGMGAVYRATRLEDRREVALKTMLPDLCASEDALRRFEREARAIARIDHENFVKVLDSGRTDDDMRYLVMEYLQGRSLRSVAKAEAPLEPTRALRIVRDLLRGLEHAHAAGVVHRDLKPDNVLLVATKGERERPKILDLGLARLIDDDDGGEGGTRLTRRGTVFGTPAYMAPEQALGEEADARADLYAVSVMLYQLLTGQLPFQARNAATLLVLHVSQTAPKLTAAAPHLIEMGEMGELEQLLVAGLAKRPDERLPDATTYLSRLERVLQRARSGPGRGRRPAEPPARAGSTERPGARDYGQRDAGEWWLVVLIALIILSVVCWSVWS</sequence>
<dbReference type="RefSeq" id="WP_106390900.1">
    <property type="nucleotide sequence ID" value="NZ_PVNK01000076.1"/>
</dbReference>